<dbReference type="InterPro" id="IPR000086">
    <property type="entry name" value="NUDIX_hydrolase_dom"/>
</dbReference>
<dbReference type="AlphaFoldDB" id="A0A022WGL6"/>
<evidence type="ECO:0000256" key="6">
    <source>
        <dbReference type="ARBA" id="ARBA00023211"/>
    </source>
</evidence>
<gene>
    <name evidence="8" type="ORF">H103_00241</name>
</gene>
<evidence type="ECO:0000256" key="5">
    <source>
        <dbReference type="ARBA" id="ARBA00022842"/>
    </source>
</evidence>
<proteinExistence type="predicted"/>
<dbReference type="GO" id="GO:0046872">
    <property type="term" value="F:metal ion binding"/>
    <property type="evidence" value="ECO:0007669"/>
    <property type="project" value="UniProtKB-KW"/>
</dbReference>
<sequence length="383" mass="43225">MLRCGKPNTTCLIFNYMRLARCIISSITSHRRDMRQSLRSVPLDLARCHSSISHIRPFSCAAGSSTVKGKMAPLSQESKNAIERLRRYTPPPTNYYSMPSTRQASVLLLLFADRRGDLRVILTIRASTLKSYPGQAALPGGKADGPSETPFQTARREAYEEIGLPNIDQQMPSPFWVEHLCELPASLARTELAVRPCIALLHSYNEKTGEDADPEEAFIPQLDAKEVAAVFTAPFHNFLKVTDEPRGEGDDALPGKPSDWYEGSWTQWNSTQWRMHHFFVATTNQRVATPKKHSKEQDDAINQLEEEKSSLGLERFRVFGMTARILVDAARVAYDEEPEFEHNSHLGDEDMISRLRSLGRFSEVVDREDTLTPEIFEKAAKLT</sequence>
<dbReference type="InterPro" id="IPR045121">
    <property type="entry name" value="CoAse"/>
</dbReference>
<dbReference type="Pfam" id="PF00293">
    <property type="entry name" value="NUDIX"/>
    <property type="match status" value="1"/>
</dbReference>
<dbReference type="GO" id="GO:0010945">
    <property type="term" value="F:coenzyme A diphosphatase activity"/>
    <property type="evidence" value="ECO:0007669"/>
    <property type="project" value="InterPro"/>
</dbReference>
<keyword evidence="4" id="KW-0378">Hydrolase</keyword>
<dbReference type="SUPFAM" id="SSF55811">
    <property type="entry name" value="Nudix"/>
    <property type="match status" value="1"/>
</dbReference>
<dbReference type="CDD" id="cd03426">
    <property type="entry name" value="NUDIX_CoAse_Nudt7"/>
    <property type="match status" value="1"/>
</dbReference>
<evidence type="ECO:0000256" key="3">
    <source>
        <dbReference type="ARBA" id="ARBA00022723"/>
    </source>
</evidence>
<accession>A0A022WGL6</accession>
<dbReference type="PROSITE" id="PS51462">
    <property type="entry name" value="NUDIX"/>
    <property type="match status" value="1"/>
</dbReference>
<comment type="cofactor">
    <cofactor evidence="1">
        <name>Mn(2+)</name>
        <dbReference type="ChEBI" id="CHEBI:29035"/>
    </cofactor>
</comment>
<evidence type="ECO:0000259" key="7">
    <source>
        <dbReference type="PROSITE" id="PS51462"/>
    </source>
</evidence>
<comment type="cofactor">
    <cofactor evidence="2">
        <name>Mg(2+)</name>
        <dbReference type="ChEBI" id="CHEBI:18420"/>
    </cofactor>
</comment>
<dbReference type="EMBL" id="KK207685">
    <property type="protein sequence ID" value="EZF57522.1"/>
    <property type="molecule type" value="Genomic_DNA"/>
</dbReference>
<evidence type="ECO:0000256" key="1">
    <source>
        <dbReference type="ARBA" id="ARBA00001936"/>
    </source>
</evidence>
<dbReference type="PANTHER" id="PTHR12992:SF24">
    <property type="entry name" value="PEROXISOMAL COENZYME A DIPHOSPHATASE NUDT7"/>
    <property type="match status" value="1"/>
</dbReference>
<dbReference type="GO" id="GO:0015938">
    <property type="term" value="P:coenzyme A catabolic process"/>
    <property type="evidence" value="ECO:0007669"/>
    <property type="project" value="TreeGrafter"/>
</dbReference>
<name>A0A022WGL6_TRIRU</name>
<evidence type="ECO:0000256" key="2">
    <source>
        <dbReference type="ARBA" id="ARBA00001946"/>
    </source>
</evidence>
<keyword evidence="3" id="KW-0479">Metal-binding</keyword>
<organism evidence="8">
    <name type="scientific">Trichophyton rubrum CBS 288.86</name>
    <dbReference type="NCBI Taxonomy" id="1215330"/>
    <lineage>
        <taxon>Eukaryota</taxon>
        <taxon>Fungi</taxon>
        <taxon>Dikarya</taxon>
        <taxon>Ascomycota</taxon>
        <taxon>Pezizomycotina</taxon>
        <taxon>Eurotiomycetes</taxon>
        <taxon>Eurotiomycetidae</taxon>
        <taxon>Onygenales</taxon>
        <taxon>Arthrodermataceae</taxon>
        <taxon>Trichophyton</taxon>
    </lineage>
</organism>
<evidence type="ECO:0000256" key="4">
    <source>
        <dbReference type="ARBA" id="ARBA00022801"/>
    </source>
</evidence>
<keyword evidence="5" id="KW-0460">Magnesium</keyword>
<protein>
    <recommendedName>
        <fullName evidence="7">Nudix hydrolase domain-containing protein</fullName>
    </recommendedName>
</protein>
<dbReference type="HOGENOM" id="CLU_040940_1_0_1"/>
<dbReference type="OrthoDB" id="206213at2759"/>
<dbReference type="Gene3D" id="3.90.79.10">
    <property type="entry name" value="Nucleoside Triphosphate Pyrophosphohydrolase"/>
    <property type="match status" value="1"/>
</dbReference>
<dbReference type="InterPro" id="IPR015797">
    <property type="entry name" value="NUDIX_hydrolase-like_dom_sf"/>
</dbReference>
<reference evidence="8" key="1">
    <citation type="submission" date="2014-02" db="EMBL/GenBank/DDBJ databases">
        <title>The Genome Sequence of Trichophyton rubrum (morphotype fischeri) CBS 288.86.</title>
        <authorList>
            <consortium name="The Broad Institute Genomics Platform"/>
            <person name="Cuomo C.A."/>
            <person name="White T.C."/>
            <person name="Graser Y."/>
            <person name="Martinez-Rossi N."/>
            <person name="Heitman J."/>
            <person name="Young S.K."/>
            <person name="Zeng Q."/>
            <person name="Gargeya S."/>
            <person name="Abouelleil A."/>
            <person name="Alvarado L."/>
            <person name="Chapman S.B."/>
            <person name="Gainer-Dewar J."/>
            <person name="Goldberg J."/>
            <person name="Griggs A."/>
            <person name="Gujja S."/>
            <person name="Hansen M."/>
            <person name="Howarth C."/>
            <person name="Imamovic A."/>
            <person name="Larimer J."/>
            <person name="Martinez D."/>
            <person name="Murphy C."/>
            <person name="Pearson M.D."/>
            <person name="Persinoti G."/>
            <person name="Poon T."/>
            <person name="Priest M."/>
            <person name="Roberts A.D."/>
            <person name="Saif S."/>
            <person name="Shea T.D."/>
            <person name="Sykes S.N."/>
            <person name="Wortman J."/>
            <person name="Nusbaum C."/>
            <person name="Birren B."/>
        </authorList>
    </citation>
    <scope>NUCLEOTIDE SEQUENCE [LARGE SCALE GENOMIC DNA]</scope>
    <source>
        <strain evidence="8">CBS 288.86</strain>
    </source>
</reference>
<dbReference type="Proteomes" id="UP000023758">
    <property type="component" value="Unassembled WGS sequence"/>
</dbReference>
<keyword evidence="6" id="KW-0464">Manganese</keyword>
<evidence type="ECO:0000313" key="8">
    <source>
        <dbReference type="EMBL" id="EZF57522.1"/>
    </source>
</evidence>
<feature type="domain" description="Nudix hydrolase" evidence="7">
    <location>
        <begin position="101"/>
        <end position="257"/>
    </location>
</feature>
<dbReference type="PANTHER" id="PTHR12992">
    <property type="entry name" value="NUDIX HYDROLASE"/>
    <property type="match status" value="1"/>
</dbReference>